<dbReference type="AlphaFoldDB" id="A0A9X2BLT1"/>
<dbReference type="Pfam" id="PF00496">
    <property type="entry name" value="SBP_bac_5"/>
    <property type="match status" value="1"/>
</dbReference>
<dbReference type="RefSeq" id="WP_248009319.1">
    <property type="nucleotide sequence ID" value="NZ_JAJHVV010000007.1"/>
</dbReference>
<dbReference type="Gene3D" id="3.10.105.10">
    <property type="entry name" value="Dipeptide-binding Protein, Domain 3"/>
    <property type="match status" value="1"/>
</dbReference>
<dbReference type="EMBL" id="JAJHVV010000007">
    <property type="protein sequence ID" value="MCK6264248.1"/>
    <property type="molecule type" value="Genomic_DNA"/>
</dbReference>
<dbReference type="GO" id="GO:1904680">
    <property type="term" value="F:peptide transmembrane transporter activity"/>
    <property type="evidence" value="ECO:0007669"/>
    <property type="project" value="TreeGrafter"/>
</dbReference>
<dbReference type="InterPro" id="IPR030678">
    <property type="entry name" value="Peptide/Ni-bd"/>
</dbReference>
<dbReference type="GO" id="GO:0030288">
    <property type="term" value="C:outer membrane-bounded periplasmic space"/>
    <property type="evidence" value="ECO:0007669"/>
    <property type="project" value="UniProtKB-ARBA"/>
</dbReference>
<feature type="domain" description="Solute-binding protein family 5" evidence="1">
    <location>
        <begin position="79"/>
        <end position="435"/>
    </location>
</feature>
<accession>A0A9X2BLT1</accession>
<dbReference type="InterPro" id="IPR039424">
    <property type="entry name" value="SBP_5"/>
</dbReference>
<evidence type="ECO:0000259" key="1">
    <source>
        <dbReference type="Pfam" id="PF00496"/>
    </source>
</evidence>
<dbReference type="GO" id="GO:0043190">
    <property type="term" value="C:ATP-binding cassette (ABC) transporter complex"/>
    <property type="evidence" value="ECO:0007669"/>
    <property type="project" value="InterPro"/>
</dbReference>
<dbReference type="InterPro" id="IPR000914">
    <property type="entry name" value="SBP_5_dom"/>
</dbReference>
<dbReference type="CDD" id="cd08512">
    <property type="entry name" value="PBP2_NikA_DppA_OppA_like_7"/>
    <property type="match status" value="1"/>
</dbReference>
<dbReference type="Proteomes" id="UP001139559">
    <property type="component" value="Unassembled WGS sequence"/>
</dbReference>
<evidence type="ECO:0000313" key="2">
    <source>
        <dbReference type="EMBL" id="MCK6264248.1"/>
    </source>
</evidence>
<comment type="caution">
    <text evidence="2">The sequence shown here is derived from an EMBL/GenBank/DDBJ whole genome shotgun (WGS) entry which is preliminary data.</text>
</comment>
<sequence>MSLLKLNSLPARLALSGIVTLGALYTPVTVASAPNSATYAMYADIKDWDPSIAFSMEVVMLSNVYEPLLWYNPPGSEEKFSPALATDWNVSQDGLTWTFNLRKNVTFHDGTPFNAEAAKLSLQRTIDMKKGAYYIWSSVDSIEASDDYTLTIKTKTPAAIDLIASSQYGAYIYSPTAADKGSEWFNQGNAAGTGPYKVSQWQKGQHVVLDKNDSFWGGWNDKQLDRVVLKLVSNPATQVQMIKAGDADFISLPSADLVQSLANDKNIVVQDTASWKNSQFLINTQKYPTDNVKFRQALSLAWDYESVVDYVYAGGATVAKGAIPSTMWGADDSIKAPEFNLAKARELLKESGVPKSDWNISLAYINSSESYKNASLLYQENLRQIGVSLELRPGPWGKIWNDAKNLRTAPNLQSMTWWPTYATPSDWLIGLFRTEESASFNLSHYSNTQYDALVDKGVQLEGSDRPQAIDLYQQAQRILVDDAVAIFYADLKGRNIYRKELAGVRANPAYTATFFYPLTKD</sequence>
<organism evidence="2 3">
    <name type="scientific">Vibrio amylolyticus</name>
    <dbReference type="NCBI Taxonomy" id="2847292"/>
    <lineage>
        <taxon>Bacteria</taxon>
        <taxon>Pseudomonadati</taxon>
        <taxon>Pseudomonadota</taxon>
        <taxon>Gammaproteobacteria</taxon>
        <taxon>Vibrionales</taxon>
        <taxon>Vibrionaceae</taxon>
        <taxon>Vibrio</taxon>
    </lineage>
</organism>
<dbReference type="SUPFAM" id="SSF53850">
    <property type="entry name" value="Periplasmic binding protein-like II"/>
    <property type="match status" value="1"/>
</dbReference>
<protein>
    <submittedName>
        <fullName evidence="2">ABC transporter substrate-binding protein</fullName>
    </submittedName>
</protein>
<dbReference type="Gene3D" id="3.90.76.10">
    <property type="entry name" value="Dipeptide-binding Protein, Domain 1"/>
    <property type="match status" value="1"/>
</dbReference>
<dbReference type="PANTHER" id="PTHR30290">
    <property type="entry name" value="PERIPLASMIC BINDING COMPONENT OF ABC TRANSPORTER"/>
    <property type="match status" value="1"/>
</dbReference>
<dbReference type="GO" id="GO:0015833">
    <property type="term" value="P:peptide transport"/>
    <property type="evidence" value="ECO:0007669"/>
    <property type="project" value="TreeGrafter"/>
</dbReference>
<dbReference type="PIRSF" id="PIRSF002741">
    <property type="entry name" value="MppA"/>
    <property type="match status" value="1"/>
</dbReference>
<name>A0A9X2BLT1_9VIBR</name>
<reference evidence="2" key="1">
    <citation type="submission" date="2021-11" db="EMBL/GenBank/DDBJ databases">
        <title>Vibrio ZSDE26 sp. nov. and Vibrio ZSDZ34 sp. nov., isolated from coastal seawater in Qingdao.</title>
        <authorList>
            <person name="Zhang P."/>
        </authorList>
    </citation>
    <scope>NUCLEOTIDE SEQUENCE</scope>
    <source>
        <strain evidence="2">ZSDE26</strain>
    </source>
</reference>
<proteinExistence type="predicted"/>
<evidence type="ECO:0000313" key="3">
    <source>
        <dbReference type="Proteomes" id="UP001139559"/>
    </source>
</evidence>
<gene>
    <name evidence="2" type="ORF">KP803_13285</name>
</gene>
<keyword evidence="3" id="KW-1185">Reference proteome</keyword>
<dbReference type="Gene3D" id="3.40.190.10">
    <property type="entry name" value="Periplasmic binding protein-like II"/>
    <property type="match status" value="1"/>
</dbReference>